<dbReference type="InterPro" id="IPR003760">
    <property type="entry name" value="PnrA-like"/>
</dbReference>
<name>A0A512H8R5_9PROT</name>
<comment type="similarity">
    <text evidence="2">Belongs to the BMP lipoprotein family.</text>
</comment>
<dbReference type="PANTHER" id="PTHR34296:SF2">
    <property type="entry name" value="ABC TRANSPORTER GUANOSINE-BINDING PROTEIN NUPN"/>
    <property type="match status" value="1"/>
</dbReference>
<keyword evidence="5" id="KW-0472">Membrane</keyword>
<evidence type="ECO:0000313" key="9">
    <source>
        <dbReference type="Proteomes" id="UP000321567"/>
    </source>
</evidence>
<evidence type="ECO:0000256" key="6">
    <source>
        <dbReference type="ARBA" id="ARBA00023288"/>
    </source>
</evidence>
<protein>
    <submittedName>
        <fullName evidence="8">BMP family ABC transporter substrate-binding protein</fullName>
    </submittedName>
</protein>
<evidence type="ECO:0000256" key="1">
    <source>
        <dbReference type="ARBA" id="ARBA00004193"/>
    </source>
</evidence>
<sequence>MQGIPRFASSPARNVRRGKQGWVTRALLAVALTAAVPALGWADPGMRAKTRNTPFVFGPALLFEVDDIDSSAFEKAALDGARSFSALNGVPVTPYTPGGVAQRAQGADDNERFRAVAQAAVQAGHPVVVGVGYAFSAIFDSLAPLYPNVRFIMLDDAVQQPNVESLLFREEEGAYLVGALAALATRSGRLGFVGGRDIALIRKFGCAFMQGARDQRPDVSVAWRMTGTTSLAWFDPTRGARLARELVAGGADVIFHAAGQTGDGVIQATTGAGRLAIGVDVNQNGQAPGRVLTSMLKRTDIAVFLALKDLSEGHWTPGVRRLGLREGAVDWALDENNIPLIPEDWQDTLDRLRFAILAGQVRVANYEQEGRCAFADFGPLPPATE</sequence>
<dbReference type="Pfam" id="PF02608">
    <property type="entry name" value="Bmp"/>
    <property type="match status" value="1"/>
</dbReference>
<dbReference type="Proteomes" id="UP000321567">
    <property type="component" value="Unassembled WGS sequence"/>
</dbReference>
<dbReference type="InterPro" id="IPR050957">
    <property type="entry name" value="BMP_lipoprotein"/>
</dbReference>
<dbReference type="InterPro" id="IPR028082">
    <property type="entry name" value="Peripla_BP_I"/>
</dbReference>
<dbReference type="PANTHER" id="PTHR34296">
    <property type="entry name" value="TRANSCRIPTIONAL ACTIVATOR PROTEIN MED"/>
    <property type="match status" value="1"/>
</dbReference>
<evidence type="ECO:0000256" key="4">
    <source>
        <dbReference type="ARBA" id="ARBA00022729"/>
    </source>
</evidence>
<comment type="caution">
    <text evidence="8">The sequence shown here is derived from an EMBL/GenBank/DDBJ whole genome shotgun (WGS) entry which is preliminary data.</text>
</comment>
<evidence type="ECO:0000256" key="2">
    <source>
        <dbReference type="ARBA" id="ARBA00008610"/>
    </source>
</evidence>
<keyword evidence="6" id="KW-0449">Lipoprotein</keyword>
<evidence type="ECO:0000256" key="5">
    <source>
        <dbReference type="ARBA" id="ARBA00023136"/>
    </source>
</evidence>
<dbReference type="Gene3D" id="3.40.50.2300">
    <property type="match status" value="2"/>
</dbReference>
<dbReference type="AlphaFoldDB" id="A0A512H8R5"/>
<dbReference type="GO" id="GO:0005886">
    <property type="term" value="C:plasma membrane"/>
    <property type="evidence" value="ECO:0007669"/>
    <property type="project" value="UniProtKB-SubCell"/>
</dbReference>
<comment type="subcellular location">
    <subcellularLocation>
        <location evidence="1">Cell membrane</location>
        <topology evidence="1">Lipid-anchor</topology>
    </subcellularLocation>
</comment>
<evidence type="ECO:0000259" key="7">
    <source>
        <dbReference type="Pfam" id="PF02608"/>
    </source>
</evidence>
<organism evidence="8 9">
    <name type="scientific">Pararhodospirillum oryzae</name>
    <dbReference type="NCBI Taxonomy" id="478448"/>
    <lineage>
        <taxon>Bacteria</taxon>
        <taxon>Pseudomonadati</taxon>
        <taxon>Pseudomonadota</taxon>
        <taxon>Alphaproteobacteria</taxon>
        <taxon>Rhodospirillales</taxon>
        <taxon>Rhodospirillaceae</taxon>
        <taxon>Pararhodospirillum</taxon>
    </lineage>
</organism>
<dbReference type="CDD" id="cd06354">
    <property type="entry name" value="PBP1_PrnA-like"/>
    <property type="match status" value="1"/>
</dbReference>
<evidence type="ECO:0000313" key="8">
    <source>
        <dbReference type="EMBL" id="GEO81839.1"/>
    </source>
</evidence>
<dbReference type="SUPFAM" id="SSF53822">
    <property type="entry name" value="Periplasmic binding protein-like I"/>
    <property type="match status" value="1"/>
</dbReference>
<proteinExistence type="inferred from homology"/>
<dbReference type="EMBL" id="BJZO01000050">
    <property type="protein sequence ID" value="GEO81839.1"/>
    <property type="molecule type" value="Genomic_DNA"/>
</dbReference>
<evidence type="ECO:0000256" key="3">
    <source>
        <dbReference type="ARBA" id="ARBA00022475"/>
    </source>
</evidence>
<keyword evidence="3" id="KW-1003">Cell membrane</keyword>
<reference evidence="8 9" key="1">
    <citation type="submission" date="2019-07" db="EMBL/GenBank/DDBJ databases">
        <title>Whole genome shotgun sequence of Rhodospirillum oryzae NBRC 107573.</title>
        <authorList>
            <person name="Hosoyama A."/>
            <person name="Uohara A."/>
            <person name="Ohji S."/>
            <person name="Ichikawa N."/>
        </authorList>
    </citation>
    <scope>NUCLEOTIDE SEQUENCE [LARGE SCALE GENOMIC DNA]</scope>
    <source>
        <strain evidence="8 9">NBRC 107573</strain>
    </source>
</reference>
<accession>A0A512H8R5</accession>
<gene>
    <name evidence="8" type="ORF">ROR02_19700</name>
</gene>
<feature type="domain" description="ABC transporter substrate-binding protein PnrA-like" evidence="7">
    <location>
        <begin position="62"/>
        <end position="337"/>
    </location>
</feature>
<keyword evidence="4" id="KW-0732">Signal</keyword>
<keyword evidence="9" id="KW-1185">Reference proteome</keyword>